<organism evidence="2">
    <name type="scientific">Strongyloides stercoralis</name>
    <name type="common">Threadworm</name>
    <dbReference type="NCBI Taxonomy" id="6248"/>
    <lineage>
        <taxon>Eukaryota</taxon>
        <taxon>Metazoa</taxon>
        <taxon>Ecdysozoa</taxon>
        <taxon>Nematoda</taxon>
        <taxon>Chromadorea</taxon>
        <taxon>Rhabditida</taxon>
        <taxon>Tylenchina</taxon>
        <taxon>Panagrolaimomorpha</taxon>
        <taxon>Strongyloidoidea</taxon>
        <taxon>Strongyloididae</taxon>
        <taxon>Strongyloides</taxon>
    </lineage>
</organism>
<name>A0A0K0EDY4_STRER</name>
<evidence type="ECO:0000313" key="1">
    <source>
        <dbReference type="Proteomes" id="UP000035681"/>
    </source>
</evidence>
<evidence type="ECO:0000313" key="3">
    <source>
        <dbReference type="WBParaSite" id="TCONS_00006979.p1"/>
    </source>
</evidence>
<dbReference type="Proteomes" id="UP000035681">
    <property type="component" value="Unplaced"/>
</dbReference>
<dbReference type="Gene3D" id="3.80.10.10">
    <property type="entry name" value="Ribonuclease Inhibitor"/>
    <property type="match status" value="1"/>
</dbReference>
<keyword evidence="1" id="KW-1185">Reference proteome</keyword>
<dbReference type="SUPFAM" id="SSF52047">
    <property type="entry name" value="RNI-like"/>
    <property type="match status" value="1"/>
</dbReference>
<dbReference type="InterPro" id="IPR032675">
    <property type="entry name" value="LRR_dom_sf"/>
</dbReference>
<protein>
    <submittedName>
        <fullName evidence="2 3">F-box domain-containing protein</fullName>
    </submittedName>
</protein>
<dbReference type="AlphaFoldDB" id="A0A0K0EDY4"/>
<proteinExistence type="predicted"/>
<evidence type="ECO:0000313" key="2">
    <source>
        <dbReference type="WBParaSite" id="SSTP_0000769800.1"/>
    </source>
</evidence>
<accession>A0A0K0EDY4</accession>
<reference evidence="2" key="1">
    <citation type="submission" date="2015-08" db="UniProtKB">
        <authorList>
            <consortium name="WormBaseParasite"/>
        </authorList>
    </citation>
    <scope>IDENTIFICATION</scope>
</reference>
<sequence length="600" mass="70853">MTKKVTRTSQCKKISKLSKIVKKEDHLSVSKQKNVNNNVQSMSYTKKSMNKKLSPAETIGHDDYLMSQIIRMIPNSNERENLRLVSKRINFLCNSKVNNQPFQNFSNIKDSDKFKWDVFVQRNVQTFIEFSGDTLAIKVPFCNPIVLKYLENRREMIEFQRHRIKKIEIESIHDDCLNFLRSLNCFESVEMITFHPINASSLVLKVFEYCSSLKPHTIRFAWLYMNRINFHPITFERFQTNKLFPKSVKTIKIDCNPHAINWLFKATERISNRFFETLIIGNELYSGLIVLETREKILKLMKCFQNIKINLSEQLEYDVTSNLAESLSLVEVDSETKLSYDVMITLHKFRYNRFDPLTDELIPEDIDIRVAILNILNLRHFRVQCHPSWTKPSKYYINPFPKLLKMMRNLTTLELSMRIFHSPNEFKTLVTKLNINIKNVKLSHCEKLNNTCIESLANSCKEITYLSLEHVKSNSISIKKAISFFQNLKGFSVFFLHHSRNINSFNDFLVKKKDRDNVVTLNWPELDFLQVVFNAPITRDKKFLEQIEKETPRQCGRFIIKYHSKKRFSSSEVVEIIIQKSTKYYSQFIKLFSKPSWIND</sequence>
<dbReference type="WBParaSite" id="SSTP_0000769800.1">
    <property type="protein sequence ID" value="SSTP_0000769800.1"/>
    <property type="gene ID" value="SSTP_0000769800"/>
</dbReference>
<dbReference type="WBParaSite" id="TCONS_00006979.p1">
    <property type="protein sequence ID" value="TCONS_00006979.p1"/>
    <property type="gene ID" value="XLOC_005061"/>
</dbReference>